<keyword evidence="2" id="KW-1003">Cell membrane</keyword>
<dbReference type="InterPro" id="IPR000719">
    <property type="entry name" value="Prot_kinase_dom"/>
</dbReference>
<dbReference type="PROSITE" id="PS50011">
    <property type="entry name" value="PROTEIN_KINASE_DOM"/>
    <property type="match status" value="1"/>
</dbReference>
<organism evidence="18 19">
    <name type="scientific">Mikania micrantha</name>
    <name type="common">bitter vine</name>
    <dbReference type="NCBI Taxonomy" id="192012"/>
    <lineage>
        <taxon>Eukaryota</taxon>
        <taxon>Viridiplantae</taxon>
        <taxon>Streptophyta</taxon>
        <taxon>Embryophyta</taxon>
        <taxon>Tracheophyta</taxon>
        <taxon>Spermatophyta</taxon>
        <taxon>Magnoliopsida</taxon>
        <taxon>eudicotyledons</taxon>
        <taxon>Gunneridae</taxon>
        <taxon>Pentapetalae</taxon>
        <taxon>asterids</taxon>
        <taxon>campanulids</taxon>
        <taxon>Asterales</taxon>
        <taxon>Asteraceae</taxon>
        <taxon>Asteroideae</taxon>
        <taxon>Heliantheae alliance</taxon>
        <taxon>Eupatorieae</taxon>
        <taxon>Mikania</taxon>
    </lineage>
</organism>
<dbReference type="GO" id="GO:0005524">
    <property type="term" value="F:ATP binding"/>
    <property type="evidence" value="ECO:0007669"/>
    <property type="project" value="UniProtKB-KW"/>
</dbReference>
<dbReference type="Gene3D" id="1.10.510.10">
    <property type="entry name" value="Transferase(Phosphotransferase) domain 1"/>
    <property type="match status" value="1"/>
</dbReference>
<keyword evidence="6 13" id="KW-0547">Nucleotide-binding</keyword>
<evidence type="ECO:0000256" key="4">
    <source>
        <dbReference type="ARBA" id="ARBA00022679"/>
    </source>
</evidence>
<comment type="similarity">
    <text evidence="13">Belongs to the protein kinase superfamily. Ser/Thr protein kinase family.</text>
</comment>
<comment type="catalytic activity">
    <reaction evidence="11 13">
        <text>L-threonyl-[protein] + ATP = O-phospho-L-threonyl-[protein] + ADP + H(+)</text>
        <dbReference type="Rhea" id="RHEA:46608"/>
        <dbReference type="Rhea" id="RHEA-COMP:11060"/>
        <dbReference type="Rhea" id="RHEA-COMP:11605"/>
        <dbReference type="ChEBI" id="CHEBI:15378"/>
        <dbReference type="ChEBI" id="CHEBI:30013"/>
        <dbReference type="ChEBI" id="CHEBI:30616"/>
        <dbReference type="ChEBI" id="CHEBI:61977"/>
        <dbReference type="ChEBI" id="CHEBI:456216"/>
        <dbReference type="EC" id="2.7.11.1"/>
    </reaction>
</comment>
<dbReference type="EMBL" id="SZYD01000018">
    <property type="protein sequence ID" value="KAD2805034.1"/>
    <property type="molecule type" value="Genomic_DNA"/>
</dbReference>
<name>A0A5N6LTY3_9ASTR</name>
<evidence type="ECO:0000256" key="1">
    <source>
        <dbReference type="ARBA" id="ARBA00004251"/>
    </source>
</evidence>
<dbReference type="Pfam" id="PF08276">
    <property type="entry name" value="PAN_2"/>
    <property type="match status" value="1"/>
</dbReference>
<comment type="subcellular location">
    <subcellularLocation>
        <location evidence="1">Cell membrane</location>
        <topology evidence="1">Single-pass type I membrane protein</topology>
    </subcellularLocation>
</comment>
<dbReference type="PIRSF" id="PIRSF000641">
    <property type="entry name" value="SRK"/>
    <property type="match status" value="1"/>
</dbReference>
<dbReference type="InterPro" id="IPR001480">
    <property type="entry name" value="Bulb-type_lectin_dom"/>
</dbReference>
<keyword evidence="4 13" id="KW-0808">Transferase</keyword>
<evidence type="ECO:0000256" key="13">
    <source>
        <dbReference type="PIRNR" id="PIRNR000641"/>
    </source>
</evidence>
<gene>
    <name evidence="18" type="ORF">E3N88_38411</name>
</gene>
<accession>A0A5N6LTY3</accession>
<dbReference type="AlphaFoldDB" id="A0A5N6LTY3"/>
<evidence type="ECO:0000313" key="18">
    <source>
        <dbReference type="EMBL" id="KAD2805034.1"/>
    </source>
</evidence>
<dbReference type="GO" id="GO:0048544">
    <property type="term" value="P:recognition of pollen"/>
    <property type="evidence" value="ECO:0007669"/>
    <property type="project" value="InterPro"/>
</dbReference>
<keyword evidence="14" id="KW-1133">Transmembrane helix</keyword>
<evidence type="ECO:0000256" key="3">
    <source>
        <dbReference type="ARBA" id="ARBA00022527"/>
    </source>
</evidence>
<feature type="domain" description="Bulb-type lectin" evidence="16">
    <location>
        <begin position="8"/>
        <end position="131"/>
    </location>
</feature>
<evidence type="ECO:0000259" key="17">
    <source>
        <dbReference type="PROSITE" id="PS50948"/>
    </source>
</evidence>
<dbReference type="InterPro" id="IPR000858">
    <property type="entry name" value="S_locus_glycoprot_dom"/>
</dbReference>
<dbReference type="GO" id="GO:0004674">
    <property type="term" value="F:protein serine/threonine kinase activity"/>
    <property type="evidence" value="ECO:0007669"/>
    <property type="project" value="UniProtKB-KW"/>
</dbReference>
<keyword evidence="7 13" id="KW-0418">Kinase</keyword>
<dbReference type="SMART" id="SM00108">
    <property type="entry name" value="B_lectin"/>
    <property type="match status" value="1"/>
</dbReference>
<keyword evidence="19" id="KW-1185">Reference proteome</keyword>
<evidence type="ECO:0000256" key="6">
    <source>
        <dbReference type="ARBA" id="ARBA00022741"/>
    </source>
</evidence>
<dbReference type="Proteomes" id="UP000326396">
    <property type="component" value="Linkage Group LG8"/>
</dbReference>
<dbReference type="InterPro" id="IPR011009">
    <property type="entry name" value="Kinase-like_dom_sf"/>
</dbReference>
<comment type="caution">
    <text evidence="18">The sequence shown here is derived from an EMBL/GenBank/DDBJ whole genome shotgun (WGS) entry which is preliminary data.</text>
</comment>
<evidence type="ECO:0000256" key="14">
    <source>
        <dbReference type="SAM" id="Phobius"/>
    </source>
</evidence>
<dbReference type="Gene3D" id="2.90.10.10">
    <property type="entry name" value="Bulb-type lectin domain"/>
    <property type="match status" value="1"/>
</dbReference>
<dbReference type="InterPro" id="IPR008271">
    <property type="entry name" value="Ser/Thr_kinase_AS"/>
</dbReference>
<dbReference type="SMART" id="SM00473">
    <property type="entry name" value="PAN_AP"/>
    <property type="match status" value="1"/>
</dbReference>
<dbReference type="SUPFAM" id="SSF56112">
    <property type="entry name" value="Protein kinase-like (PK-like)"/>
    <property type="match status" value="1"/>
</dbReference>
<dbReference type="InterPro" id="IPR024171">
    <property type="entry name" value="SRK-like_kinase"/>
</dbReference>
<reference evidence="18 19" key="1">
    <citation type="submission" date="2019-05" db="EMBL/GenBank/DDBJ databases">
        <title>Mikania micrantha, genome provides insights into the molecular mechanism of rapid growth.</title>
        <authorList>
            <person name="Liu B."/>
        </authorList>
    </citation>
    <scope>NUCLEOTIDE SEQUENCE [LARGE SCALE GENOMIC DNA]</scope>
    <source>
        <strain evidence="18">NLD-2019</strain>
        <tissue evidence="18">Leaf</tissue>
    </source>
</reference>
<feature type="transmembrane region" description="Helical" evidence="14">
    <location>
        <begin position="337"/>
        <end position="360"/>
    </location>
</feature>
<dbReference type="Gene3D" id="3.30.200.20">
    <property type="entry name" value="Phosphorylase Kinase, domain 1"/>
    <property type="match status" value="1"/>
</dbReference>
<evidence type="ECO:0000256" key="2">
    <source>
        <dbReference type="ARBA" id="ARBA00022475"/>
    </source>
</evidence>
<dbReference type="SUPFAM" id="SSF51110">
    <property type="entry name" value="alpha-D-mannose-specific plant lectins"/>
    <property type="match status" value="1"/>
</dbReference>
<dbReference type="InterPro" id="IPR001245">
    <property type="entry name" value="Ser-Thr/Tyr_kinase_cat_dom"/>
</dbReference>
<dbReference type="FunFam" id="1.10.510.10:FF:000060">
    <property type="entry name" value="G-type lectin S-receptor-like serine/threonine-protein kinase"/>
    <property type="match status" value="1"/>
</dbReference>
<evidence type="ECO:0000256" key="9">
    <source>
        <dbReference type="ARBA" id="ARBA00023157"/>
    </source>
</evidence>
<dbReference type="FunFam" id="2.90.10.10:FF:000004">
    <property type="entry name" value="G-type lectin S-receptor-like serine/threonine-protein kinase"/>
    <property type="match status" value="1"/>
</dbReference>
<keyword evidence="5" id="KW-0732">Signal</keyword>
<sequence>MLRTCRSQDTIAVHQNISDGETIVSGNAKFELGFFSLGSSKDRYLGIWFKNTSPQAVVWVANREIPLIDNSGMVKLDDQGNLTLVNGSGKVIWSSNSLASGLNTNLVAQLLDTGNLVIKNETEILIWQSFDHPGDTYLPGMKVGKNFITGRETYLTSWRSADDPSPDKFPNPELMPITTIPVDYCDNYGVCGSYGSCSIATSPFCGCLKGFERKTTISDETSADHNDTSVCRRSIALDCGPGEGFLKFSSMKLPDTENAVFSGNMSLKDCEVACNNNCSCTAYANPNITQGGVGCLLWFGGLIDVRVYSQNGQDLYVRLAASELSDIRSRFDRKKRVVMVVTLSISALLTLLGFILAIYIRRKWKKSSDAGSSNHMGSVEVPLFGLSKISRATNDFSVDNKLGEGGFGPVYKGVLEGQEIAVKRLSKSSRQGLDEFKNEVICIAKLQHRNLVKLLGYCIQKDEKMLIYEYMPNSSLDIFIFDESRKSLLDWPQRFRIIHGIARGLLYLHHDSRLKVVHRDLKAGNILLDHQMHPKISDFGLARMFSEDESEAKTKRVVGTLGYISPEYASNGLFSIKSDIFSFGVLVLEIVSGKKNRGFVHEDHDDSLLGHAWRLYKEGKSLDLIDECLRLSYSTCEALRAIHIGLLCVQQRVEDRPDTPTVVGMLNGEGSLPPPKKPAFFIQESENNSNPIVSLLSSSINEVTLSQVDGR</sequence>
<evidence type="ECO:0000256" key="12">
    <source>
        <dbReference type="ARBA" id="ARBA00048679"/>
    </source>
</evidence>
<dbReference type="PANTHER" id="PTHR27002">
    <property type="entry name" value="RECEPTOR-LIKE SERINE/THREONINE-PROTEIN KINASE SD1-8"/>
    <property type="match status" value="1"/>
</dbReference>
<dbReference type="InterPro" id="IPR003609">
    <property type="entry name" value="Pan_app"/>
</dbReference>
<keyword evidence="8 13" id="KW-0067">ATP-binding</keyword>
<dbReference type="GO" id="GO:0005886">
    <property type="term" value="C:plasma membrane"/>
    <property type="evidence" value="ECO:0007669"/>
    <property type="project" value="UniProtKB-SubCell"/>
</dbReference>
<comment type="catalytic activity">
    <reaction evidence="12 13">
        <text>L-seryl-[protein] + ATP = O-phospho-L-seryl-[protein] + ADP + H(+)</text>
        <dbReference type="Rhea" id="RHEA:17989"/>
        <dbReference type="Rhea" id="RHEA-COMP:9863"/>
        <dbReference type="Rhea" id="RHEA-COMP:11604"/>
        <dbReference type="ChEBI" id="CHEBI:15378"/>
        <dbReference type="ChEBI" id="CHEBI:29999"/>
        <dbReference type="ChEBI" id="CHEBI:30616"/>
        <dbReference type="ChEBI" id="CHEBI:83421"/>
        <dbReference type="ChEBI" id="CHEBI:456216"/>
        <dbReference type="EC" id="2.7.11.1"/>
    </reaction>
</comment>
<dbReference type="PANTHER" id="PTHR27002:SF932">
    <property type="entry name" value="RECEPTOR-LIKE SERINE_THREONINE-PROTEIN KINASE"/>
    <property type="match status" value="1"/>
</dbReference>
<dbReference type="PROSITE" id="PS00108">
    <property type="entry name" value="PROTEIN_KINASE_ST"/>
    <property type="match status" value="1"/>
</dbReference>
<evidence type="ECO:0000259" key="15">
    <source>
        <dbReference type="PROSITE" id="PS50011"/>
    </source>
</evidence>
<dbReference type="Pfam" id="PF07714">
    <property type="entry name" value="PK_Tyr_Ser-Thr"/>
    <property type="match status" value="1"/>
</dbReference>
<protein>
    <recommendedName>
        <fullName evidence="13">Receptor-like serine/threonine-protein kinase</fullName>
        <ecNumber evidence="13">2.7.11.1</ecNumber>
    </recommendedName>
</protein>
<evidence type="ECO:0000256" key="7">
    <source>
        <dbReference type="ARBA" id="ARBA00022777"/>
    </source>
</evidence>
<dbReference type="Pfam" id="PF01453">
    <property type="entry name" value="B_lectin"/>
    <property type="match status" value="1"/>
</dbReference>
<dbReference type="PROSITE" id="PS50948">
    <property type="entry name" value="PAN"/>
    <property type="match status" value="1"/>
</dbReference>
<evidence type="ECO:0000256" key="5">
    <source>
        <dbReference type="ARBA" id="ARBA00022729"/>
    </source>
</evidence>
<dbReference type="GO" id="GO:0106310">
    <property type="term" value="F:protein serine kinase activity"/>
    <property type="evidence" value="ECO:0007669"/>
    <property type="project" value="RHEA"/>
</dbReference>
<dbReference type="OrthoDB" id="1631068at2759"/>
<proteinExistence type="inferred from homology"/>
<dbReference type="PROSITE" id="PS50927">
    <property type="entry name" value="BULB_LECTIN"/>
    <property type="match status" value="1"/>
</dbReference>
<evidence type="ECO:0000259" key="16">
    <source>
        <dbReference type="PROSITE" id="PS50927"/>
    </source>
</evidence>
<keyword evidence="3 13" id="KW-0723">Serine/threonine-protein kinase</keyword>
<dbReference type="InterPro" id="IPR036426">
    <property type="entry name" value="Bulb-type_lectin_dom_sf"/>
</dbReference>
<keyword evidence="14" id="KW-0472">Membrane</keyword>
<keyword evidence="10" id="KW-0325">Glycoprotein</keyword>
<feature type="domain" description="Apple" evidence="17">
    <location>
        <begin position="239"/>
        <end position="320"/>
    </location>
</feature>
<dbReference type="CDD" id="cd01098">
    <property type="entry name" value="PAN_AP_plant"/>
    <property type="match status" value="1"/>
</dbReference>
<dbReference type="CDD" id="cd00028">
    <property type="entry name" value="B_lectin"/>
    <property type="match status" value="1"/>
</dbReference>
<evidence type="ECO:0000256" key="10">
    <source>
        <dbReference type="ARBA" id="ARBA00023180"/>
    </source>
</evidence>
<keyword evidence="9" id="KW-1015">Disulfide bond</keyword>
<dbReference type="FunFam" id="3.30.200.20:FF:000195">
    <property type="entry name" value="G-type lectin S-receptor-like serine/threonine-protein kinase"/>
    <property type="match status" value="1"/>
</dbReference>
<dbReference type="EC" id="2.7.11.1" evidence="13"/>
<evidence type="ECO:0000256" key="8">
    <source>
        <dbReference type="ARBA" id="ARBA00022840"/>
    </source>
</evidence>
<evidence type="ECO:0000313" key="19">
    <source>
        <dbReference type="Proteomes" id="UP000326396"/>
    </source>
</evidence>
<evidence type="ECO:0000256" key="11">
    <source>
        <dbReference type="ARBA" id="ARBA00047899"/>
    </source>
</evidence>
<dbReference type="Pfam" id="PF00954">
    <property type="entry name" value="S_locus_glycop"/>
    <property type="match status" value="1"/>
</dbReference>
<dbReference type="SMART" id="SM00220">
    <property type="entry name" value="S_TKc"/>
    <property type="match status" value="1"/>
</dbReference>
<feature type="domain" description="Protein kinase" evidence="15">
    <location>
        <begin position="396"/>
        <end position="646"/>
    </location>
</feature>
<dbReference type="CDD" id="cd14066">
    <property type="entry name" value="STKc_IRAK"/>
    <property type="match status" value="1"/>
</dbReference>
<keyword evidence="14" id="KW-0812">Transmembrane</keyword>